<dbReference type="EMBL" id="MDLC01000033">
    <property type="protein sequence ID" value="ODS23284.1"/>
    <property type="molecule type" value="Genomic_DNA"/>
</dbReference>
<evidence type="ECO:0000256" key="5">
    <source>
        <dbReference type="ARBA" id="ARBA00023136"/>
    </source>
</evidence>
<keyword evidence="2" id="KW-1003">Cell membrane</keyword>
<dbReference type="Gene3D" id="3.90.550.10">
    <property type="entry name" value="Spore Coat Polysaccharide Biosynthesis Protein SpsA, Chain A"/>
    <property type="match status" value="1"/>
</dbReference>
<dbReference type="Pfam" id="PF00535">
    <property type="entry name" value="Glycos_transf_2"/>
    <property type="match status" value="1"/>
</dbReference>
<comment type="subcellular location">
    <subcellularLocation>
        <location evidence="1">Cell membrane</location>
    </subcellularLocation>
</comment>
<keyword evidence="4" id="KW-0808">Transferase</keyword>
<proteinExistence type="predicted"/>
<dbReference type="InterPro" id="IPR026461">
    <property type="entry name" value="Trfase_2_rSAM/seldom_assoc"/>
</dbReference>
<keyword evidence="3" id="KW-0328">Glycosyltransferase</keyword>
<dbReference type="STRING" id="62101.AB835_09695"/>
<dbReference type="GO" id="GO:0016757">
    <property type="term" value="F:glycosyltransferase activity"/>
    <property type="evidence" value="ECO:0007669"/>
    <property type="project" value="UniProtKB-KW"/>
</dbReference>
<sequence length="225" mass="25973">MKISIIIPVFNEANTILPFLELLHQSIVNYATEIIVVDGGSSDNTIELAEPYVDRVIISAKGRAIQMNAGAKWACGDTLLFLHSDTQLSVPPFPFIQQQFQWGFYCVRLSGTHILFRVIERMMGWRSRITSVATGDQCLFIKKDLFIHLKGFAEIPLMEDVEMCKRLRKISQPFVIKSPVTTSSRRWEKNGTLYTIAMMWYLRMLYFWGVSPRKLANKYYRPHGE</sequence>
<dbReference type="AlphaFoldDB" id="A0A1D2QP00"/>
<dbReference type="SUPFAM" id="SSF53448">
    <property type="entry name" value="Nucleotide-diphospho-sugar transferases"/>
    <property type="match status" value="1"/>
</dbReference>
<dbReference type="InterPro" id="IPR001173">
    <property type="entry name" value="Glyco_trans_2-like"/>
</dbReference>
<evidence type="ECO:0000259" key="6">
    <source>
        <dbReference type="Pfam" id="PF00535"/>
    </source>
</evidence>
<dbReference type="CDD" id="cd02522">
    <property type="entry name" value="GT_2_like_a"/>
    <property type="match status" value="1"/>
</dbReference>
<accession>A0A1D2QP00</accession>
<dbReference type="NCBIfam" id="TIGR04283">
    <property type="entry name" value="glyco_like_mftF"/>
    <property type="match status" value="1"/>
</dbReference>
<reference evidence="7 8" key="1">
    <citation type="journal article" date="2016" name="Appl. Environ. Microbiol.">
        <title>Lack of Overt Genome Reduction in the Bryostatin-Producing Bryozoan Symbiont "Candidatus Endobugula sertula".</title>
        <authorList>
            <person name="Miller I.J."/>
            <person name="Vanee N."/>
            <person name="Fong S.S."/>
            <person name="Lim-Fong G.E."/>
            <person name="Kwan J.C."/>
        </authorList>
    </citation>
    <scope>NUCLEOTIDE SEQUENCE [LARGE SCALE GENOMIC DNA]</scope>
    <source>
        <strain evidence="7">AB1-4</strain>
    </source>
</reference>
<gene>
    <name evidence="7" type="ORF">AB835_09695</name>
</gene>
<dbReference type="PANTHER" id="PTHR43646">
    <property type="entry name" value="GLYCOSYLTRANSFERASE"/>
    <property type="match status" value="1"/>
</dbReference>
<evidence type="ECO:0000313" key="8">
    <source>
        <dbReference type="Proteomes" id="UP000242502"/>
    </source>
</evidence>
<evidence type="ECO:0000256" key="1">
    <source>
        <dbReference type="ARBA" id="ARBA00004236"/>
    </source>
</evidence>
<evidence type="ECO:0000256" key="4">
    <source>
        <dbReference type="ARBA" id="ARBA00022679"/>
    </source>
</evidence>
<dbReference type="InterPro" id="IPR029044">
    <property type="entry name" value="Nucleotide-diphossugar_trans"/>
</dbReference>
<feature type="domain" description="Glycosyltransferase 2-like" evidence="6">
    <location>
        <begin position="4"/>
        <end position="89"/>
    </location>
</feature>
<keyword evidence="5" id="KW-0472">Membrane</keyword>
<name>A0A1D2QP00_9GAMM</name>
<evidence type="ECO:0000256" key="2">
    <source>
        <dbReference type="ARBA" id="ARBA00022475"/>
    </source>
</evidence>
<comment type="caution">
    <text evidence="7">The sequence shown here is derived from an EMBL/GenBank/DDBJ whole genome shotgun (WGS) entry which is preliminary data.</text>
</comment>
<organism evidence="7 8">
    <name type="scientific">Candidatus Endobugula sertula</name>
    <name type="common">Bugula neritina bacterial symbiont</name>
    <dbReference type="NCBI Taxonomy" id="62101"/>
    <lineage>
        <taxon>Bacteria</taxon>
        <taxon>Pseudomonadati</taxon>
        <taxon>Pseudomonadota</taxon>
        <taxon>Gammaproteobacteria</taxon>
        <taxon>Cellvibrionales</taxon>
        <taxon>Cellvibrionaceae</taxon>
        <taxon>Candidatus Endobugula</taxon>
    </lineage>
</organism>
<evidence type="ECO:0000313" key="7">
    <source>
        <dbReference type="EMBL" id="ODS23284.1"/>
    </source>
</evidence>
<evidence type="ECO:0000256" key="3">
    <source>
        <dbReference type="ARBA" id="ARBA00022676"/>
    </source>
</evidence>
<dbReference type="GO" id="GO:0005886">
    <property type="term" value="C:plasma membrane"/>
    <property type="evidence" value="ECO:0007669"/>
    <property type="project" value="UniProtKB-SubCell"/>
</dbReference>
<protein>
    <recommendedName>
        <fullName evidence="6">Glycosyltransferase 2-like domain-containing protein</fullName>
    </recommendedName>
</protein>
<dbReference type="PANTHER" id="PTHR43646:SF2">
    <property type="entry name" value="GLYCOSYLTRANSFERASE 2-LIKE DOMAIN-CONTAINING PROTEIN"/>
    <property type="match status" value="1"/>
</dbReference>
<dbReference type="Proteomes" id="UP000242502">
    <property type="component" value="Unassembled WGS sequence"/>
</dbReference>